<feature type="domain" description="MurNAc-LAA" evidence="2">
    <location>
        <begin position="104"/>
        <end position="232"/>
    </location>
</feature>
<keyword evidence="1" id="KW-0732">Signal</keyword>
<dbReference type="SUPFAM" id="SSF53187">
    <property type="entry name" value="Zn-dependent exopeptidases"/>
    <property type="match status" value="1"/>
</dbReference>
<dbReference type="Proteomes" id="UP000321886">
    <property type="component" value="Unassembled WGS sequence"/>
</dbReference>
<dbReference type="PANTHER" id="PTHR30032">
    <property type="entry name" value="N-ACETYLMURAMOYL-L-ALANINE AMIDASE-RELATED"/>
    <property type="match status" value="1"/>
</dbReference>
<dbReference type="GO" id="GO:0008745">
    <property type="term" value="F:N-acetylmuramoyl-L-alanine amidase activity"/>
    <property type="evidence" value="ECO:0007669"/>
    <property type="project" value="InterPro"/>
</dbReference>
<organism evidence="3 4">
    <name type="scientific">Halobacillus faecis</name>
    <dbReference type="NCBI Taxonomy" id="360184"/>
    <lineage>
        <taxon>Bacteria</taxon>
        <taxon>Bacillati</taxon>
        <taxon>Bacillota</taxon>
        <taxon>Bacilli</taxon>
        <taxon>Bacillales</taxon>
        <taxon>Bacillaceae</taxon>
        <taxon>Halobacillus</taxon>
    </lineage>
</organism>
<dbReference type="GO" id="GO:0009253">
    <property type="term" value="P:peptidoglycan catabolic process"/>
    <property type="evidence" value="ECO:0007669"/>
    <property type="project" value="InterPro"/>
</dbReference>
<evidence type="ECO:0000259" key="2">
    <source>
        <dbReference type="SMART" id="SM00646"/>
    </source>
</evidence>
<dbReference type="Pfam" id="PF01520">
    <property type="entry name" value="Amidase_3"/>
    <property type="match status" value="1"/>
</dbReference>
<feature type="signal peptide" evidence="1">
    <location>
        <begin position="1"/>
        <end position="26"/>
    </location>
</feature>
<dbReference type="CDD" id="cd02696">
    <property type="entry name" value="MurNAc-LAA"/>
    <property type="match status" value="1"/>
</dbReference>
<dbReference type="Gene3D" id="3.40.630.40">
    <property type="entry name" value="Zn-dependent exopeptidases"/>
    <property type="match status" value="1"/>
</dbReference>
<feature type="chain" id="PRO_5022175012" description="MurNAc-LAA domain-containing protein" evidence="1">
    <location>
        <begin position="27"/>
        <end position="741"/>
    </location>
</feature>
<evidence type="ECO:0000313" key="3">
    <source>
        <dbReference type="EMBL" id="GEN54653.1"/>
    </source>
</evidence>
<evidence type="ECO:0000256" key="1">
    <source>
        <dbReference type="SAM" id="SignalP"/>
    </source>
</evidence>
<reference evidence="3 4" key="1">
    <citation type="submission" date="2019-07" db="EMBL/GenBank/DDBJ databases">
        <title>Whole genome shotgun sequence of Halobacillus faecis NBRC 103569.</title>
        <authorList>
            <person name="Hosoyama A."/>
            <person name="Uohara A."/>
            <person name="Ohji S."/>
            <person name="Ichikawa N."/>
        </authorList>
    </citation>
    <scope>NUCLEOTIDE SEQUENCE [LARGE SCALE GENOMIC DNA]</scope>
    <source>
        <strain evidence="3 4">NBRC 103569</strain>
    </source>
</reference>
<dbReference type="EMBL" id="BJYD01000026">
    <property type="protein sequence ID" value="GEN54653.1"/>
    <property type="molecule type" value="Genomic_DNA"/>
</dbReference>
<dbReference type="RefSeq" id="WP_146817400.1">
    <property type="nucleotide sequence ID" value="NZ_BJYD01000026.1"/>
</dbReference>
<dbReference type="InterPro" id="IPR002508">
    <property type="entry name" value="MurNAc-LAA_cat"/>
</dbReference>
<evidence type="ECO:0000313" key="4">
    <source>
        <dbReference type="Proteomes" id="UP000321886"/>
    </source>
</evidence>
<protein>
    <recommendedName>
        <fullName evidence="2">MurNAc-LAA domain-containing protein</fullName>
    </recommendedName>
</protein>
<comment type="caution">
    <text evidence="3">The sequence shown here is derived from an EMBL/GenBank/DDBJ whole genome shotgun (WGS) entry which is preliminary data.</text>
</comment>
<dbReference type="SMART" id="SM00646">
    <property type="entry name" value="Ami_3"/>
    <property type="match status" value="1"/>
</dbReference>
<dbReference type="OrthoDB" id="9763643at2"/>
<accession>A0A511WWF5</accession>
<dbReference type="PANTHER" id="PTHR30032:SF8">
    <property type="entry name" value="GERMINATION-SPECIFIC N-ACETYLMURAMOYL-L-ALANINE AMIDASE"/>
    <property type="match status" value="1"/>
</dbReference>
<sequence>MRRLYMLLFFALFSLFVLYPAAEASAEKTVVIDPGHGGRFSGTTGYSGGSTGYYEKHFNLEVGKKLYDALKAKGYNVHMTRTTDSHFAYSLHEDLQARVDFSDQSANNDHDNAIFLSLHSNALPSNPYMSGYETYYFDMSNRDSVYPPSPEQIEYAPESKRLAQTMHRHILDGTPLGEGRGMVPSNLYVTRKAVMPAALLEFGYMSNPTEEKLIKTDSFQEKAVQSVTEAVDSYFSVYEVFDHEGSKVKLTAEKEEAINHAESMGNAYVFDKYEQEIIYENMSERYGVYHKTDQSKDRLFMSRDEAVDFAQNSNDVRVVDNEQGEVIWSDYLAKAYEVSHPSHGVLKETHSLEEALDYAGDWKNTAVLDKEKDEVIWSNYLSEDFEVVHSEKGILNTFYREEKAIAYAEEWKNTKVRNRTTEEILWDNTSSDYQYLFNTSELAGKDRIKTAIEVSKSLYPNGFDGDDERTVVLATAFEFADALSAGPLAAELGNAPILLNRDDRLDPAVVEELKRLKANKVVILGGTNAISEKVQNELSSHVSVERISGKDRIQSNLEINQRLSDVEGVFVASSTSFPDALEASSVAAANGWAIVLTDQEKMTEESLQFLHGKEVAILGGTAVVSEEVEETLIERNGGDRVVRLSGINRYETVAATIDYFKDDMRSNTMLVATGRNYPDALTASAISARTKAPLVLVGDDLNPELQKTLNWYGAENVVQNLQVIGGVVDNAQRDEIAGYLK</sequence>
<name>A0A511WWF5_9BACI</name>
<dbReference type="Pfam" id="PF04122">
    <property type="entry name" value="CW_binding_2"/>
    <property type="match status" value="3"/>
</dbReference>
<dbReference type="Gene3D" id="3.40.50.12090">
    <property type="match status" value="2"/>
</dbReference>
<dbReference type="InterPro" id="IPR007253">
    <property type="entry name" value="Cell_wall-bd_2"/>
</dbReference>
<keyword evidence="4" id="KW-1185">Reference proteome</keyword>
<dbReference type="InterPro" id="IPR051922">
    <property type="entry name" value="Bact_Sporulation_Assoc"/>
</dbReference>
<proteinExistence type="predicted"/>
<gene>
    <name evidence="3" type="ORF">HFA01_29150</name>
</gene>
<dbReference type="AlphaFoldDB" id="A0A511WWF5"/>